<name>A0ABS0PGY3_9BRAD</name>
<gene>
    <name evidence="1" type="ORF">HZZ13_01280</name>
</gene>
<dbReference type="Proteomes" id="UP000807370">
    <property type="component" value="Unassembled WGS sequence"/>
</dbReference>
<dbReference type="RefSeq" id="WP_197957867.1">
    <property type="nucleotide sequence ID" value="NZ_JACCHP010000001.1"/>
</dbReference>
<dbReference type="EMBL" id="JACCHP010000001">
    <property type="protein sequence ID" value="MBH5396447.1"/>
    <property type="molecule type" value="Genomic_DNA"/>
</dbReference>
<evidence type="ECO:0000313" key="1">
    <source>
        <dbReference type="EMBL" id="MBH5396447.1"/>
    </source>
</evidence>
<accession>A0ABS0PGY3</accession>
<evidence type="ECO:0000313" key="2">
    <source>
        <dbReference type="Proteomes" id="UP000807370"/>
    </source>
</evidence>
<reference evidence="1 2" key="1">
    <citation type="submission" date="2020-07" db="EMBL/GenBank/DDBJ databases">
        <title>Bradyrhizobium diversity isolated from nodules of indigenous legumes of Western Australia.</title>
        <authorList>
            <person name="Klepa M.S."/>
        </authorList>
    </citation>
    <scope>NUCLEOTIDE SEQUENCE [LARGE SCALE GENOMIC DNA]</scope>
    <source>
        <strain evidence="1 2">CNPSo 4010</strain>
    </source>
</reference>
<proteinExistence type="predicted"/>
<protein>
    <submittedName>
        <fullName evidence="1">Uncharacterized protein</fullName>
    </submittedName>
</protein>
<organism evidence="1 2">
    <name type="scientific">Bradyrhizobium agreste</name>
    <dbReference type="NCBI Taxonomy" id="2751811"/>
    <lineage>
        <taxon>Bacteria</taxon>
        <taxon>Pseudomonadati</taxon>
        <taxon>Pseudomonadota</taxon>
        <taxon>Alphaproteobacteria</taxon>
        <taxon>Hyphomicrobiales</taxon>
        <taxon>Nitrobacteraceae</taxon>
        <taxon>Bradyrhizobium</taxon>
    </lineage>
</organism>
<keyword evidence="2" id="KW-1185">Reference proteome</keyword>
<sequence length="82" mass="9013">MTVDRNILESGAKREAPKLEASKLEVLDCQASARSLRAHGLAIEALRAWYAMQSTVNTVALYDAAAALFGSDFNRAEYHEVE</sequence>
<comment type="caution">
    <text evidence="1">The sequence shown here is derived from an EMBL/GenBank/DDBJ whole genome shotgun (WGS) entry which is preliminary data.</text>
</comment>